<dbReference type="PROSITE" id="PS51755">
    <property type="entry name" value="OMPR_PHOB"/>
    <property type="match status" value="1"/>
</dbReference>
<name>A0A345CWI6_9GAMM</name>
<keyword evidence="3" id="KW-1133">Transmembrane helix</keyword>
<dbReference type="CDD" id="cd00383">
    <property type="entry name" value="trans_reg_C"/>
    <property type="match status" value="1"/>
</dbReference>
<dbReference type="GO" id="GO:0003677">
    <property type="term" value="F:DNA binding"/>
    <property type="evidence" value="ECO:0007669"/>
    <property type="project" value="UniProtKB-UniRule"/>
</dbReference>
<dbReference type="InterPro" id="IPR036388">
    <property type="entry name" value="WH-like_DNA-bd_sf"/>
</dbReference>
<evidence type="ECO:0000256" key="2">
    <source>
        <dbReference type="PROSITE-ProRule" id="PRU01091"/>
    </source>
</evidence>
<accession>A0A345CWI6</accession>
<organism evidence="5 6">
    <name type="scientific">Erwinia tracheiphila</name>
    <dbReference type="NCBI Taxonomy" id="65700"/>
    <lineage>
        <taxon>Bacteria</taxon>
        <taxon>Pseudomonadati</taxon>
        <taxon>Pseudomonadota</taxon>
        <taxon>Gammaproteobacteria</taxon>
        <taxon>Enterobacterales</taxon>
        <taxon>Erwiniaceae</taxon>
        <taxon>Erwinia</taxon>
    </lineage>
</organism>
<keyword evidence="1 2" id="KW-0238">DNA-binding</keyword>
<dbReference type="EMBL" id="CP013970">
    <property type="protein sequence ID" value="AXF77803.1"/>
    <property type="molecule type" value="Genomic_DNA"/>
</dbReference>
<evidence type="ECO:0000259" key="4">
    <source>
        <dbReference type="PROSITE" id="PS51755"/>
    </source>
</evidence>
<dbReference type="RefSeq" id="WP_233479530.1">
    <property type="nucleotide sequence ID" value="NZ_CP013970.1"/>
</dbReference>
<dbReference type="AlphaFoldDB" id="A0A345CWI6"/>
<sequence length="148" mass="17129">MSENIEIGNNIFLSEEDNYLTNKSIKLPIGEKEKKLISYFLRHPHIELTKKELINSIWENRAETINDANLTQLIYKIRRNLAAVNMNNCIKTIPGKGYIYIPRKKNKGESVPFSSSVKKRKSSLFYSIITVITCFILCSAIYFLVSRH</sequence>
<keyword evidence="3" id="KW-0812">Transmembrane</keyword>
<feature type="domain" description="OmpR/PhoB-type" evidence="4">
    <location>
        <begin position="2"/>
        <end position="102"/>
    </location>
</feature>
<dbReference type="InterPro" id="IPR001867">
    <property type="entry name" value="OmpR/PhoB-type_DNA-bd"/>
</dbReference>
<feature type="DNA-binding region" description="OmpR/PhoB-type" evidence="2">
    <location>
        <begin position="2"/>
        <end position="102"/>
    </location>
</feature>
<feature type="transmembrane region" description="Helical" evidence="3">
    <location>
        <begin position="124"/>
        <end position="145"/>
    </location>
</feature>
<dbReference type="GO" id="GO:0000160">
    <property type="term" value="P:phosphorelay signal transduction system"/>
    <property type="evidence" value="ECO:0007669"/>
    <property type="project" value="InterPro"/>
</dbReference>
<dbReference type="InterPro" id="IPR016032">
    <property type="entry name" value="Sig_transdc_resp-reg_C-effctor"/>
</dbReference>
<evidence type="ECO:0000313" key="5">
    <source>
        <dbReference type="EMBL" id="AXF77803.1"/>
    </source>
</evidence>
<dbReference type="Proteomes" id="UP000264980">
    <property type="component" value="Chromosome"/>
</dbReference>
<reference evidence="5 6" key="1">
    <citation type="submission" date="2016-01" db="EMBL/GenBank/DDBJ databases">
        <authorList>
            <person name="Oliw E.H."/>
        </authorList>
    </citation>
    <scope>NUCLEOTIDE SEQUENCE [LARGE SCALE GENOMIC DNA]</scope>
    <source>
        <strain evidence="5 6">MDcuke</strain>
    </source>
</reference>
<dbReference type="SMART" id="SM00862">
    <property type="entry name" value="Trans_reg_C"/>
    <property type="match status" value="1"/>
</dbReference>
<evidence type="ECO:0000313" key="6">
    <source>
        <dbReference type="Proteomes" id="UP000264980"/>
    </source>
</evidence>
<dbReference type="Gene3D" id="1.10.10.10">
    <property type="entry name" value="Winged helix-like DNA-binding domain superfamily/Winged helix DNA-binding domain"/>
    <property type="match status" value="1"/>
</dbReference>
<dbReference type="Pfam" id="PF00486">
    <property type="entry name" value="Trans_reg_C"/>
    <property type="match status" value="1"/>
</dbReference>
<dbReference type="SUPFAM" id="SSF46894">
    <property type="entry name" value="C-terminal effector domain of the bipartite response regulators"/>
    <property type="match status" value="1"/>
</dbReference>
<proteinExistence type="predicted"/>
<dbReference type="GO" id="GO:0006355">
    <property type="term" value="P:regulation of DNA-templated transcription"/>
    <property type="evidence" value="ECO:0007669"/>
    <property type="project" value="InterPro"/>
</dbReference>
<protein>
    <recommendedName>
        <fullName evidence="4">OmpR/PhoB-type domain-containing protein</fullName>
    </recommendedName>
</protein>
<evidence type="ECO:0000256" key="3">
    <source>
        <dbReference type="SAM" id="Phobius"/>
    </source>
</evidence>
<gene>
    <name evidence="5" type="ORF">AV903_19960</name>
</gene>
<evidence type="ECO:0000256" key="1">
    <source>
        <dbReference type="ARBA" id="ARBA00023125"/>
    </source>
</evidence>
<keyword evidence="3" id="KW-0472">Membrane</keyword>